<organism evidence="1 2">
    <name type="scientific">Neolewinella agarilytica</name>
    <dbReference type="NCBI Taxonomy" id="478744"/>
    <lineage>
        <taxon>Bacteria</taxon>
        <taxon>Pseudomonadati</taxon>
        <taxon>Bacteroidota</taxon>
        <taxon>Saprospiria</taxon>
        <taxon>Saprospirales</taxon>
        <taxon>Lewinellaceae</taxon>
        <taxon>Neolewinella</taxon>
    </lineage>
</organism>
<evidence type="ECO:0000313" key="2">
    <source>
        <dbReference type="Proteomes" id="UP000199021"/>
    </source>
</evidence>
<gene>
    <name evidence="1" type="ORF">SAMN05444359_111122</name>
</gene>
<sequence length="311" mass="35822">MTPVFHYMLTGRGFGSEINNLLFALQYAKDQSKPEPPVFVLNSQHWNAGVDRGWEDYFEPSPLWHSSLDSTRLRAVNGLIFLAVKGGLYLNDYPSVWDRNLSGKHVVFKSVLKTIAGRHIFLFFPLFGQAREAGRQQMMKDPVALKSSLHQFLLSLWRPKQTIQKEIEQSRIAGKYACLHIRRGDKIATGEDIHYAVSVYAERLKALKLSTPTVLVLCDDYRAFEELQDALPEYQLLTNTPSNVRGHDQRTFNRQPKEVIYQDTVRFIVDIELARNAQVFIGSHHSNVFRLVEYFKLKNCYSVAPDFRDIV</sequence>
<protein>
    <submittedName>
        <fullName evidence="1">Uncharacterized protein</fullName>
    </submittedName>
</protein>
<keyword evidence="2" id="KW-1185">Reference proteome</keyword>
<dbReference type="AlphaFoldDB" id="A0A1H9GVG7"/>
<dbReference type="Proteomes" id="UP000199021">
    <property type="component" value="Unassembled WGS sequence"/>
</dbReference>
<dbReference type="Gene3D" id="3.40.50.11350">
    <property type="match status" value="1"/>
</dbReference>
<accession>A0A1H9GVG7</accession>
<dbReference type="GO" id="GO:0006487">
    <property type="term" value="P:protein N-linked glycosylation"/>
    <property type="evidence" value="ECO:0007669"/>
    <property type="project" value="TreeGrafter"/>
</dbReference>
<reference evidence="2" key="1">
    <citation type="submission" date="2016-10" db="EMBL/GenBank/DDBJ databases">
        <authorList>
            <person name="Varghese N."/>
            <person name="Submissions S."/>
        </authorList>
    </citation>
    <scope>NUCLEOTIDE SEQUENCE [LARGE SCALE GENOMIC DNA]</scope>
    <source>
        <strain evidence="2">DSM 24740</strain>
    </source>
</reference>
<dbReference type="EMBL" id="FOFB01000011">
    <property type="protein sequence ID" value="SEQ54010.1"/>
    <property type="molecule type" value="Genomic_DNA"/>
</dbReference>
<proteinExistence type="predicted"/>
<dbReference type="STRING" id="478744.SAMN05444359_111122"/>
<name>A0A1H9GVG7_9BACT</name>
<dbReference type="PANTHER" id="PTHR13132">
    <property type="entry name" value="ALPHA- 1,6 -FUCOSYLTRANSFERASE"/>
    <property type="match status" value="1"/>
</dbReference>
<dbReference type="InParanoid" id="A0A1H9GVG7"/>
<dbReference type="GO" id="GO:0046921">
    <property type="term" value="F:alpha-(1-&gt;6)-fucosyltransferase activity"/>
    <property type="evidence" value="ECO:0007669"/>
    <property type="project" value="TreeGrafter"/>
</dbReference>
<evidence type="ECO:0000313" key="1">
    <source>
        <dbReference type="EMBL" id="SEQ54010.1"/>
    </source>
</evidence>
<dbReference type="PANTHER" id="PTHR13132:SF29">
    <property type="entry name" value="ALPHA-(1,6)-FUCOSYLTRANSFERASE"/>
    <property type="match status" value="1"/>
</dbReference>